<dbReference type="Gene3D" id="3.40.1160.10">
    <property type="entry name" value="Acetylglutamate kinase-like"/>
    <property type="match status" value="1"/>
</dbReference>
<evidence type="ECO:0000256" key="4">
    <source>
        <dbReference type="ARBA" id="ARBA00022777"/>
    </source>
</evidence>
<keyword evidence="4 7" id="KW-0418">Kinase</keyword>
<protein>
    <recommendedName>
        <fullName evidence="2 6">Carbamate kinase</fullName>
    </recommendedName>
</protein>
<sequence>MRILVALGGNALLRRGEPMTADVQRANVRTAALALAPVAARHQLVVSHGNGPQVGLLALQAAAYADVEPYPLDVLGAQTEGMIGYLIEQELGNALPPELPFATLLTMVEVDAADPAFQDPTKFVGPLYDDDTAAGLAAAKGWAFKRDGDNLRRVVPSPQPKRIFEIRPIRWLLDRGVLVVCAGGGGIPTTWLPGRERTLGGVEAVIDKDLASELLAREVGADLFVMATDVPGVFLDWGTPDQRQLGHVTPEELRALPFAAGSMGPKVDAAARFVEATGRRAAIGALADLGRIVEGTAGTTVEPAADRALAKEER</sequence>
<dbReference type="EMBL" id="QUAL01000190">
    <property type="protein sequence ID" value="RIQ18210.1"/>
    <property type="molecule type" value="Genomic_DNA"/>
</dbReference>
<keyword evidence="10" id="KW-1185">Reference proteome</keyword>
<evidence type="ECO:0000256" key="5">
    <source>
        <dbReference type="ARBA" id="ARBA00048467"/>
    </source>
</evidence>
<dbReference type="NCBIfam" id="NF009008">
    <property type="entry name" value="PRK12354.1"/>
    <property type="match status" value="1"/>
</dbReference>
<evidence type="ECO:0000313" key="10">
    <source>
        <dbReference type="Proteomes" id="UP000284057"/>
    </source>
</evidence>
<gene>
    <name evidence="9" type="primary">arcC</name>
    <name evidence="9" type="ORF">DY240_21525</name>
</gene>
<dbReference type="PIRSF" id="PIRSF000723">
    <property type="entry name" value="Carbamate_kin"/>
    <property type="match status" value="1"/>
</dbReference>
<evidence type="ECO:0000256" key="1">
    <source>
        <dbReference type="ARBA" id="ARBA00011066"/>
    </source>
</evidence>
<dbReference type="OrthoDB" id="9766717at2"/>
<dbReference type="PRINTS" id="PR01469">
    <property type="entry name" value="CARBMTKINASE"/>
</dbReference>
<dbReference type="FunFam" id="3.40.1160.10:FF:000007">
    <property type="entry name" value="Carbamate kinase"/>
    <property type="match status" value="1"/>
</dbReference>
<dbReference type="PANTHER" id="PTHR30409:SF1">
    <property type="entry name" value="CARBAMATE KINASE-RELATED"/>
    <property type="match status" value="1"/>
</dbReference>
<evidence type="ECO:0000259" key="8">
    <source>
        <dbReference type="Pfam" id="PF00696"/>
    </source>
</evidence>
<dbReference type="GO" id="GO:0005829">
    <property type="term" value="C:cytosol"/>
    <property type="evidence" value="ECO:0007669"/>
    <property type="project" value="TreeGrafter"/>
</dbReference>
<dbReference type="InterPro" id="IPR036393">
    <property type="entry name" value="AceGlu_kinase-like_sf"/>
</dbReference>
<dbReference type="SUPFAM" id="SSF53633">
    <property type="entry name" value="Carbamate kinase-like"/>
    <property type="match status" value="1"/>
</dbReference>
<name>A0A418KKU1_9ACTN</name>
<dbReference type="CDD" id="cd04235">
    <property type="entry name" value="AAK_CK"/>
    <property type="match status" value="1"/>
</dbReference>
<dbReference type="InterPro" id="IPR003964">
    <property type="entry name" value="Carb_kinase"/>
</dbReference>
<comment type="similarity">
    <text evidence="1 7">Belongs to the carbamate kinase family.</text>
</comment>
<proteinExistence type="inferred from homology"/>
<comment type="caution">
    <text evidence="9">The sequence shown here is derived from an EMBL/GenBank/DDBJ whole genome shotgun (WGS) entry which is preliminary data.</text>
</comment>
<dbReference type="GO" id="GO:0008804">
    <property type="term" value="F:carbamate kinase activity"/>
    <property type="evidence" value="ECO:0007669"/>
    <property type="project" value="UniProtKB-UniRule"/>
</dbReference>
<reference evidence="9 10" key="1">
    <citation type="submission" date="2018-09" db="EMBL/GenBank/DDBJ databases">
        <title>Isolation, diversity and antifungal activity of actinobacteria from wheat.</title>
        <authorList>
            <person name="Han C."/>
        </authorList>
    </citation>
    <scope>NUCLEOTIDE SEQUENCE [LARGE SCALE GENOMIC DNA]</scope>
    <source>
        <strain evidence="9 10">NEAU-YY265</strain>
    </source>
</reference>
<dbReference type="RefSeq" id="WP_119661900.1">
    <property type="nucleotide sequence ID" value="NZ_QUAL01000190.1"/>
</dbReference>
<comment type="catalytic activity">
    <reaction evidence="5">
        <text>hydrogencarbonate + NH4(+) + ATP = carbamoyl phosphate + ADP + H2O + H(+)</text>
        <dbReference type="Rhea" id="RHEA:10152"/>
        <dbReference type="ChEBI" id="CHEBI:15377"/>
        <dbReference type="ChEBI" id="CHEBI:15378"/>
        <dbReference type="ChEBI" id="CHEBI:17544"/>
        <dbReference type="ChEBI" id="CHEBI:28938"/>
        <dbReference type="ChEBI" id="CHEBI:30616"/>
        <dbReference type="ChEBI" id="CHEBI:58228"/>
        <dbReference type="ChEBI" id="CHEBI:456216"/>
        <dbReference type="EC" id="2.7.2.2"/>
    </reaction>
</comment>
<evidence type="ECO:0000256" key="2">
    <source>
        <dbReference type="ARBA" id="ARBA00013070"/>
    </source>
</evidence>
<evidence type="ECO:0000256" key="7">
    <source>
        <dbReference type="PIRNR" id="PIRNR000723"/>
    </source>
</evidence>
<dbReference type="Proteomes" id="UP000284057">
    <property type="component" value="Unassembled WGS sequence"/>
</dbReference>
<evidence type="ECO:0000313" key="9">
    <source>
        <dbReference type="EMBL" id="RIQ18210.1"/>
    </source>
</evidence>
<dbReference type="NCBIfam" id="TIGR00746">
    <property type="entry name" value="arcC"/>
    <property type="match status" value="1"/>
</dbReference>
<keyword evidence="3 7" id="KW-0808">Transferase</keyword>
<evidence type="ECO:0000256" key="3">
    <source>
        <dbReference type="ARBA" id="ARBA00022679"/>
    </source>
</evidence>
<dbReference type="InterPro" id="IPR001048">
    <property type="entry name" value="Asp/Glu/Uridylate_kinase"/>
</dbReference>
<dbReference type="GO" id="GO:0019546">
    <property type="term" value="P:L-arginine deiminase pathway"/>
    <property type="evidence" value="ECO:0007669"/>
    <property type="project" value="TreeGrafter"/>
</dbReference>
<accession>A0A418KKU1</accession>
<organism evidence="9 10">
    <name type="scientific">Jiangella rhizosphaerae</name>
    <dbReference type="NCBI Taxonomy" id="2293569"/>
    <lineage>
        <taxon>Bacteria</taxon>
        <taxon>Bacillati</taxon>
        <taxon>Actinomycetota</taxon>
        <taxon>Actinomycetes</taxon>
        <taxon>Jiangellales</taxon>
        <taxon>Jiangellaceae</taxon>
        <taxon>Jiangella</taxon>
    </lineage>
</organism>
<dbReference type="Pfam" id="PF00696">
    <property type="entry name" value="AA_kinase"/>
    <property type="match status" value="1"/>
</dbReference>
<dbReference type="AlphaFoldDB" id="A0A418KKU1"/>
<evidence type="ECO:0000256" key="6">
    <source>
        <dbReference type="NCBIfam" id="TIGR00746"/>
    </source>
</evidence>
<dbReference type="PANTHER" id="PTHR30409">
    <property type="entry name" value="CARBAMATE KINASE"/>
    <property type="match status" value="1"/>
</dbReference>
<feature type="domain" description="Aspartate/glutamate/uridylate kinase" evidence="8">
    <location>
        <begin position="1"/>
        <end position="283"/>
    </location>
</feature>